<evidence type="ECO:0000313" key="2">
    <source>
        <dbReference type="Proteomes" id="UP000828390"/>
    </source>
</evidence>
<gene>
    <name evidence="1" type="ORF">DPMN_023558</name>
</gene>
<reference evidence="1" key="1">
    <citation type="journal article" date="2019" name="bioRxiv">
        <title>The Genome of the Zebra Mussel, Dreissena polymorpha: A Resource for Invasive Species Research.</title>
        <authorList>
            <person name="McCartney M.A."/>
            <person name="Auch B."/>
            <person name="Kono T."/>
            <person name="Mallez S."/>
            <person name="Zhang Y."/>
            <person name="Obille A."/>
            <person name="Becker A."/>
            <person name="Abrahante J.E."/>
            <person name="Garbe J."/>
            <person name="Badalamenti J.P."/>
            <person name="Herman A."/>
            <person name="Mangelson H."/>
            <person name="Liachko I."/>
            <person name="Sullivan S."/>
            <person name="Sone E.D."/>
            <person name="Koren S."/>
            <person name="Silverstein K.A.T."/>
            <person name="Beckman K.B."/>
            <person name="Gohl D.M."/>
        </authorList>
    </citation>
    <scope>NUCLEOTIDE SEQUENCE</scope>
    <source>
        <strain evidence="1">Duluth1</strain>
        <tissue evidence="1">Whole animal</tissue>
    </source>
</reference>
<protein>
    <submittedName>
        <fullName evidence="1">Uncharacterized protein</fullName>
    </submittedName>
</protein>
<comment type="caution">
    <text evidence="1">The sequence shown here is derived from an EMBL/GenBank/DDBJ whole genome shotgun (WGS) entry which is preliminary data.</text>
</comment>
<name>A0A9D4LLD1_DREPO</name>
<proteinExistence type="predicted"/>
<reference evidence="1" key="2">
    <citation type="submission" date="2020-11" db="EMBL/GenBank/DDBJ databases">
        <authorList>
            <person name="McCartney M.A."/>
            <person name="Auch B."/>
            <person name="Kono T."/>
            <person name="Mallez S."/>
            <person name="Becker A."/>
            <person name="Gohl D.M."/>
            <person name="Silverstein K.A.T."/>
            <person name="Koren S."/>
            <person name="Bechman K.B."/>
            <person name="Herman A."/>
            <person name="Abrahante J.E."/>
            <person name="Garbe J."/>
        </authorList>
    </citation>
    <scope>NUCLEOTIDE SEQUENCE</scope>
    <source>
        <strain evidence="1">Duluth1</strain>
        <tissue evidence="1">Whole animal</tissue>
    </source>
</reference>
<keyword evidence="2" id="KW-1185">Reference proteome</keyword>
<sequence>MRILVAEGLLQTYCQYACLKKHKVLDLRLKLYGENPDEGETLYAGIDEFDDADQE</sequence>
<dbReference type="EMBL" id="JAIWYP010000002">
    <property type="protein sequence ID" value="KAH3860648.1"/>
    <property type="molecule type" value="Genomic_DNA"/>
</dbReference>
<organism evidence="1 2">
    <name type="scientific">Dreissena polymorpha</name>
    <name type="common">Zebra mussel</name>
    <name type="synonym">Mytilus polymorpha</name>
    <dbReference type="NCBI Taxonomy" id="45954"/>
    <lineage>
        <taxon>Eukaryota</taxon>
        <taxon>Metazoa</taxon>
        <taxon>Spiralia</taxon>
        <taxon>Lophotrochozoa</taxon>
        <taxon>Mollusca</taxon>
        <taxon>Bivalvia</taxon>
        <taxon>Autobranchia</taxon>
        <taxon>Heteroconchia</taxon>
        <taxon>Euheterodonta</taxon>
        <taxon>Imparidentia</taxon>
        <taxon>Neoheterodontei</taxon>
        <taxon>Myida</taxon>
        <taxon>Dreissenoidea</taxon>
        <taxon>Dreissenidae</taxon>
        <taxon>Dreissena</taxon>
    </lineage>
</organism>
<dbReference type="Proteomes" id="UP000828390">
    <property type="component" value="Unassembled WGS sequence"/>
</dbReference>
<accession>A0A9D4LLD1</accession>
<dbReference type="AlphaFoldDB" id="A0A9D4LLD1"/>
<evidence type="ECO:0000313" key="1">
    <source>
        <dbReference type="EMBL" id="KAH3860648.1"/>
    </source>
</evidence>